<organism evidence="4 5">
    <name type="scientific">Desulfitobacterium dehalogenans</name>
    <dbReference type="NCBI Taxonomy" id="36854"/>
    <lineage>
        <taxon>Bacteria</taxon>
        <taxon>Bacillati</taxon>
        <taxon>Bacillota</taxon>
        <taxon>Clostridia</taxon>
        <taxon>Eubacteriales</taxon>
        <taxon>Desulfitobacteriaceae</taxon>
        <taxon>Desulfitobacterium</taxon>
    </lineage>
</organism>
<dbReference type="EMBL" id="DUTF01000399">
    <property type="protein sequence ID" value="HHY28761.1"/>
    <property type="molecule type" value="Genomic_DNA"/>
</dbReference>
<protein>
    <submittedName>
        <fullName evidence="4">Chemotaxis protein</fullName>
    </submittedName>
</protein>
<dbReference type="SUPFAM" id="SSF58104">
    <property type="entry name" value="Methyl-accepting chemotaxis protein (MCP) signaling domain"/>
    <property type="match status" value="1"/>
</dbReference>
<comment type="caution">
    <text evidence="4">The sequence shown here is derived from an EMBL/GenBank/DDBJ whole genome shotgun (WGS) entry which is preliminary data.</text>
</comment>
<dbReference type="PANTHER" id="PTHR32089:SF112">
    <property type="entry name" value="LYSOZYME-LIKE PROTEIN-RELATED"/>
    <property type="match status" value="1"/>
</dbReference>
<name>A0A7C6Z748_9FIRM</name>
<dbReference type="GO" id="GO:0007165">
    <property type="term" value="P:signal transduction"/>
    <property type="evidence" value="ECO:0007669"/>
    <property type="project" value="UniProtKB-KW"/>
</dbReference>
<proteinExistence type="predicted"/>
<evidence type="ECO:0000313" key="5">
    <source>
        <dbReference type="Proteomes" id="UP000553059"/>
    </source>
</evidence>
<dbReference type="Pfam" id="PF00015">
    <property type="entry name" value="MCPsignal"/>
    <property type="match status" value="1"/>
</dbReference>
<evidence type="ECO:0000313" key="4">
    <source>
        <dbReference type="EMBL" id="HHY28761.1"/>
    </source>
</evidence>
<dbReference type="Gene3D" id="1.10.287.950">
    <property type="entry name" value="Methyl-accepting chemotaxis protein"/>
    <property type="match status" value="1"/>
</dbReference>
<dbReference type="AlphaFoldDB" id="A0A7C6Z748"/>
<dbReference type="GO" id="GO:0016020">
    <property type="term" value="C:membrane"/>
    <property type="evidence" value="ECO:0007669"/>
    <property type="project" value="InterPro"/>
</dbReference>
<dbReference type="PANTHER" id="PTHR32089">
    <property type="entry name" value="METHYL-ACCEPTING CHEMOTAXIS PROTEIN MCPB"/>
    <property type="match status" value="1"/>
</dbReference>
<dbReference type="InterPro" id="IPR029151">
    <property type="entry name" value="Sensor-like_sf"/>
</dbReference>
<evidence type="ECO:0000256" key="1">
    <source>
        <dbReference type="ARBA" id="ARBA00023224"/>
    </source>
</evidence>
<gene>
    <name evidence="4" type="ORF">GX523_18845</name>
</gene>
<dbReference type="Proteomes" id="UP000553059">
    <property type="component" value="Unassembled WGS sequence"/>
</dbReference>
<dbReference type="InterPro" id="IPR004089">
    <property type="entry name" value="MCPsignal_dom"/>
</dbReference>
<feature type="domain" description="Methyl-accepting transducer" evidence="3">
    <location>
        <begin position="105"/>
        <end position="282"/>
    </location>
</feature>
<dbReference type="PROSITE" id="PS50111">
    <property type="entry name" value="CHEMOTAXIS_TRANSDUC_2"/>
    <property type="match status" value="1"/>
</dbReference>
<accession>A0A7C6Z748</accession>
<evidence type="ECO:0000256" key="2">
    <source>
        <dbReference type="PROSITE-ProRule" id="PRU00284"/>
    </source>
</evidence>
<sequence length="282" mass="30322">MNDENQVILNHFAEVLPYFNNLMLGDCSVGLADLEKQILYIPGKTLDLKVPKDAPLKPGGGMYRAIHEGRRVVFKVDKSLWGVTFIAIATPIYNSQKQIIGAVVVNQNIDQQENLKHMANALADSMSSLSATVQEISAQTEEIAAVCTSLSRLVHESQVRVGETDEVLSLIKRIANQTNLLGLNAAIEAARVGEQGRGFGVVAEEIRKLASESADSIKKIEVILNAIQTGSSQTSVEMEQIDSAVAQVAKAIEEIATAATQANAVAIDLDALAEGLSKNEEE</sequence>
<dbReference type="SUPFAM" id="SSF103190">
    <property type="entry name" value="Sensory domain-like"/>
    <property type="match status" value="1"/>
</dbReference>
<dbReference type="SMART" id="SM00283">
    <property type="entry name" value="MA"/>
    <property type="match status" value="1"/>
</dbReference>
<evidence type="ECO:0000259" key="3">
    <source>
        <dbReference type="PROSITE" id="PS50111"/>
    </source>
</evidence>
<reference evidence="4 5" key="1">
    <citation type="journal article" date="2020" name="Biotechnol. Biofuels">
        <title>New insights from the biogas microbiome by comprehensive genome-resolved metagenomics of nearly 1600 species originating from multiple anaerobic digesters.</title>
        <authorList>
            <person name="Campanaro S."/>
            <person name="Treu L."/>
            <person name="Rodriguez-R L.M."/>
            <person name="Kovalovszki A."/>
            <person name="Ziels R.M."/>
            <person name="Maus I."/>
            <person name="Zhu X."/>
            <person name="Kougias P.G."/>
            <person name="Basile A."/>
            <person name="Luo G."/>
            <person name="Schluter A."/>
            <person name="Konstantinidis K.T."/>
            <person name="Angelidaki I."/>
        </authorList>
    </citation>
    <scope>NUCLEOTIDE SEQUENCE [LARGE SCALE GENOMIC DNA]</scope>
    <source>
        <strain evidence="4">AS05jafATM_4</strain>
    </source>
</reference>
<keyword evidence="1 2" id="KW-0807">Transducer</keyword>